<dbReference type="KEGG" id="halt:IM660_12805"/>
<evidence type="ECO:0000256" key="1">
    <source>
        <dbReference type="SAM" id="Phobius"/>
    </source>
</evidence>
<dbReference type="Pfam" id="PF03733">
    <property type="entry name" value="YccF"/>
    <property type="match status" value="2"/>
</dbReference>
<keyword evidence="1" id="KW-0812">Transmembrane</keyword>
<feature type="transmembrane region" description="Helical" evidence="1">
    <location>
        <begin position="45"/>
        <end position="71"/>
    </location>
</feature>
<dbReference type="PIRSF" id="PIRSF028777">
    <property type="entry name" value="UCP028777"/>
    <property type="match status" value="1"/>
</dbReference>
<evidence type="ECO:0000313" key="4">
    <source>
        <dbReference type="Proteomes" id="UP000593758"/>
    </source>
</evidence>
<dbReference type="EMBL" id="CP063169">
    <property type="protein sequence ID" value="QOR69556.1"/>
    <property type="molecule type" value="Genomic_DNA"/>
</dbReference>
<dbReference type="GO" id="GO:0005886">
    <property type="term" value="C:plasma membrane"/>
    <property type="evidence" value="ECO:0007669"/>
    <property type="project" value="TreeGrafter"/>
</dbReference>
<evidence type="ECO:0000259" key="2">
    <source>
        <dbReference type="Pfam" id="PF03733"/>
    </source>
</evidence>
<dbReference type="InterPro" id="IPR052937">
    <property type="entry name" value="Inner_membrane_protein"/>
</dbReference>
<keyword evidence="4" id="KW-1185">Reference proteome</keyword>
<dbReference type="Proteomes" id="UP000593758">
    <property type="component" value="Chromosome"/>
</dbReference>
<sequence>MSRHRAHPVPPLQRRRAYSGSVRTLLNIIWLVFAGFWLAVGYALAGVICCILIITIPFGIASFRMANYVLWPFGREVVRRPDAGAGSTIGNIIWFIVAGWWLVIEHIVTAIPLFVSIIGIPMGWANLKLIPISLTPFGREIVETHRPFAS</sequence>
<accession>A0A7M1SPR4</accession>
<dbReference type="InterPro" id="IPR031308">
    <property type="entry name" value="UCP028777"/>
</dbReference>
<gene>
    <name evidence="3" type="ORF">IM660_12805</name>
</gene>
<dbReference type="AlphaFoldDB" id="A0A7M1SPR4"/>
<feature type="domain" description="Inner membrane component" evidence="2">
    <location>
        <begin position="25"/>
        <end position="75"/>
    </location>
</feature>
<proteinExistence type="predicted"/>
<dbReference type="NCBIfam" id="NF008740">
    <property type="entry name" value="PRK11770.1-2"/>
    <property type="match status" value="1"/>
</dbReference>
<feature type="domain" description="Inner membrane component" evidence="2">
    <location>
        <begin position="89"/>
        <end position="139"/>
    </location>
</feature>
<evidence type="ECO:0000313" key="3">
    <source>
        <dbReference type="EMBL" id="QOR69556.1"/>
    </source>
</evidence>
<dbReference type="PANTHER" id="PTHR42903:SF1">
    <property type="entry name" value="INNER MEMBRANE PROTEIN YCCF"/>
    <property type="match status" value="1"/>
</dbReference>
<dbReference type="PANTHER" id="PTHR42903">
    <property type="entry name" value="INNER MEMBRANE PROTEIN YCCF"/>
    <property type="match status" value="1"/>
</dbReference>
<feature type="transmembrane region" description="Helical" evidence="1">
    <location>
        <begin position="83"/>
        <end position="103"/>
    </location>
</feature>
<name>A0A7M1SPR4_9MICO</name>
<keyword evidence="1" id="KW-0472">Membrane</keyword>
<organism evidence="3 4">
    <name type="scientific">Ruania alkalisoli</name>
    <dbReference type="NCBI Taxonomy" id="2779775"/>
    <lineage>
        <taxon>Bacteria</taxon>
        <taxon>Bacillati</taxon>
        <taxon>Actinomycetota</taxon>
        <taxon>Actinomycetes</taxon>
        <taxon>Micrococcales</taxon>
        <taxon>Ruaniaceae</taxon>
        <taxon>Ruania</taxon>
    </lineage>
</organism>
<dbReference type="InterPro" id="IPR005185">
    <property type="entry name" value="YccF"/>
</dbReference>
<feature type="transmembrane region" description="Helical" evidence="1">
    <location>
        <begin position="21"/>
        <end position="39"/>
    </location>
</feature>
<protein>
    <submittedName>
        <fullName evidence="3">YccF domain-containing protein</fullName>
    </submittedName>
</protein>
<keyword evidence="1" id="KW-1133">Transmembrane helix</keyword>
<feature type="transmembrane region" description="Helical" evidence="1">
    <location>
        <begin position="109"/>
        <end position="127"/>
    </location>
</feature>
<reference evidence="3 4" key="1">
    <citation type="submission" date="2020-10" db="EMBL/GenBank/DDBJ databases">
        <title>Haloactinobacterium sp. RN3S43, a bacterium isolated from saline soil.</title>
        <authorList>
            <person name="Sun J.-Q."/>
        </authorList>
    </citation>
    <scope>NUCLEOTIDE SEQUENCE [LARGE SCALE GENOMIC DNA]</scope>
    <source>
        <strain evidence="3 4">RN3S43</strain>
    </source>
</reference>